<keyword evidence="1" id="KW-0812">Transmembrane</keyword>
<keyword evidence="3" id="KW-1185">Reference proteome</keyword>
<organism evidence="2 3">
    <name type="scientific">Persicitalea jodogahamensis</name>
    <dbReference type="NCBI Taxonomy" id="402147"/>
    <lineage>
        <taxon>Bacteria</taxon>
        <taxon>Pseudomonadati</taxon>
        <taxon>Bacteroidota</taxon>
        <taxon>Cytophagia</taxon>
        <taxon>Cytophagales</taxon>
        <taxon>Spirosomataceae</taxon>
        <taxon>Persicitalea</taxon>
    </lineage>
</organism>
<keyword evidence="1" id="KW-1133">Transmembrane helix</keyword>
<sequence>MTIQEASDYIESLKSQTTRQSEIKVYEKFNSILAKLIERDFSKAEIQSIKTELESLNLKTHVKDRKKYISKSLSRFETYLKDTFSLIPKGYYVSRGIGLGLSFGIVFGIIFLSSFERSMGIALGMSIGMVLGLTIGASIESKAKSAGKIL</sequence>
<accession>A0A8J3D6E3</accession>
<dbReference type="EMBL" id="BMXF01000001">
    <property type="protein sequence ID" value="GHB59774.1"/>
    <property type="molecule type" value="Genomic_DNA"/>
</dbReference>
<reference evidence="2 3" key="1">
    <citation type="journal article" date="2014" name="Int. J. Syst. Evol. Microbiol.">
        <title>Complete genome sequence of Corynebacterium casei LMG S-19264T (=DSM 44701T), isolated from a smear-ripened cheese.</title>
        <authorList>
            <consortium name="US DOE Joint Genome Institute (JGI-PGF)"/>
            <person name="Walter F."/>
            <person name="Albersmeier A."/>
            <person name="Kalinowski J."/>
            <person name="Ruckert C."/>
        </authorList>
    </citation>
    <scope>NUCLEOTIDE SEQUENCE [LARGE SCALE GENOMIC DNA]</scope>
    <source>
        <strain evidence="2 3">KCTC 12866</strain>
    </source>
</reference>
<comment type="caution">
    <text evidence="2">The sequence shown here is derived from an EMBL/GenBank/DDBJ whole genome shotgun (WGS) entry which is preliminary data.</text>
</comment>
<feature type="transmembrane region" description="Helical" evidence="1">
    <location>
        <begin position="121"/>
        <end position="139"/>
    </location>
</feature>
<dbReference type="RefSeq" id="WP_189563406.1">
    <property type="nucleotide sequence ID" value="NZ_BMXF01000001.1"/>
</dbReference>
<evidence type="ECO:0000313" key="3">
    <source>
        <dbReference type="Proteomes" id="UP000598271"/>
    </source>
</evidence>
<gene>
    <name evidence="2" type="ORF">GCM10007390_11850</name>
</gene>
<protein>
    <submittedName>
        <fullName evidence="2">Uncharacterized protein</fullName>
    </submittedName>
</protein>
<evidence type="ECO:0000313" key="2">
    <source>
        <dbReference type="EMBL" id="GHB59774.1"/>
    </source>
</evidence>
<keyword evidence="1" id="KW-0472">Membrane</keyword>
<evidence type="ECO:0000256" key="1">
    <source>
        <dbReference type="SAM" id="Phobius"/>
    </source>
</evidence>
<dbReference type="AlphaFoldDB" id="A0A8J3D6E3"/>
<name>A0A8J3D6E3_9BACT</name>
<dbReference type="Proteomes" id="UP000598271">
    <property type="component" value="Unassembled WGS sequence"/>
</dbReference>
<proteinExistence type="predicted"/>
<feature type="transmembrane region" description="Helical" evidence="1">
    <location>
        <begin position="96"/>
        <end position="115"/>
    </location>
</feature>